<keyword evidence="2" id="KW-1185">Reference proteome</keyword>
<organism evidence="1 2">
    <name type="scientific">Skeletonema marinoi</name>
    <dbReference type="NCBI Taxonomy" id="267567"/>
    <lineage>
        <taxon>Eukaryota</taxon>
        <taxon>Sar</taxon>
        <taxon>Stramenopiles</taxon>
        <taxon>Ochrophyta</taxon>
        <taxon>Bacillariophyta</taxon>
        <taxon>Coscinodiscophyceae</taxon>
        <taxon>Thalassiosirophycidae</taxon>
        <taxon>Thalassiosirales</taxon>
        <taxon>Skeletonemataceae</taxon>
        <taxon>Skeletonema</taxon>
        <taxon>Skeletonema marinoi-dohrnii complex</taxon>
    </lineage>
</organism>
<sequence>MDHAVDFNYDDIFVYMGGRVPRHLRAHITRAIVDQSISVVDEYAFYNCTRLRSLECHEGVDRIRKRAFMNCTGLRVAKLIGVKFIEMEAFELCTRMLDIEFGGDLRTIGRRAFSNCNSVRRLRLTSTSVVSIEKLAFENCGRLVDVALPEGIDTVRGQAFSGCINLRRITIPLKTGMFSPDSVSYILPPRSVFDWCERLSSVELVGRIHQSVSYLSLDCWKIGMSEEFDRINDILHSLASRRVENHGNQTMDGVCATPFGTLQTRASSIIERGCSPT</sequence>
<name>A0AAD9D3S4_9STRA</name>
<evidence type="ECO:0000313" key="2">
    <source>
        <dbReference type="Proteomes" id="UP001224775"/>
    </source>
</evidence>
<dbReference type="Pfam" id="PF13306">
    <property type="entry name" value="LRR_5"/>
    <property type="match status" value="1"/>
</dbReference>
<dbReference type="SUPFAM" id="SSF52058">
    <property type="entry name" value="L domain-like"/>
    <property type="match status" value="1"/>
</dbReference>
<dbReference type="PANTHER" id="PTHR45661">
    <property type="entry name" value="SURFACE ANTIGEN"/>
    <property type="match status" value="1"/>
</dbReference>
<accession>A0AAD9D3S4</accession>
<dbReference type="AlphaFoldDB" id="A0AAD9D3S4"/>
<dbReference type="Proteomes" id="UP001224775">
    <property type="component" value="Unassembled WGS sequence"/>
</dbReference>
<dbReference type="EMBL" id="JATAAI010000062">
    <property type="protein sequence ID" value="KAK1732612.1"/>
    <property type="molecule type" value="Genomic_DNA"/>
</dbReference>
<dbReference type="InterPro" id="IPR026906">
    <property type="entry name" value="LRR_5"/>
</dbReference>
<dbReference type="PANTHER" id="PTHR45661:SF3">
    <property type="entry name" value="IG-LIKE DOMAIN-CONTAINING PROTEIN"/>
    <property type="match status" value="1"/>
</dbReference>
<dbReference type="Gene3D" id="3.80.10.10">
    <property type="entry name" value="Ribonuclease Inhibitor"/>
    <property type="match status" value="1"/>
</dbReference>
<gene>
    <name evidence="1" type="ORF">QTG54_016673</name>
</gene>
<comment type="caution">
    <text evidence="1">The sequence shown here is derived from an EMBL/GenBank/DDBJ whole genome shotgun (WGS) entry which is preliminary data.</text>
</comment>
<dbReference type="InterPro" id="IPR032675">
    <property type="entry name" value="LRR_dom_sf"/>
</dbReference>
<reference evidence="1" key="1">
    <citation type="submission" date="2023-06" db="EMBL/GenBank/DDBJ databases">
        <title>Survivors Of The Sea: Transcriptome response of Skeletonema marinoi to long-term dormancy.</title>
        <authorList>
            <person name="Pinder M.I.M."/>
            <person name="Kourtchenko O."/>
            <person name="Robertson E.K."/>
            <person name="Larsson T."/>
            <person name="Maumus F."/>
            <person name="Osuna-Cruz C.M."/>
            <person name="Vancaester E."/>
            <person name="Stenow R."/>
            <person name="Vandepoele K."/>
            <person name="Ploug H."/>
            <person name="Bruchert V."/>
            <person name="Godhe A."/>
            <person name="Topel M."/>
        </authorList>
    </citation>
    <scope>NUCLEOTIDE SEQUENCE</scope>
    <source>
        <strain evidence="1">R05AC</strain>
    </source>
</reference>
<evidence type="ECO:0000313" key="1">
    <source>
        <dbReference type="EMBL" id="KAK1732612.1"/>
    </source>
</evidence>
<dbReference type="InterPro" id="IPR053139">
    <property type="entry name" value="Surface_bspA-like"/>
</dbReference>
<proteinExistence type="predicted"/>
<protein>
    <submittedName>
        <fullName evidence="1">Uncharacterized protein</fullName>
    </submittedName>
</protein>